<evidence type="ECO:0000259" key="3">
    <source>
        <dbReference type="Pfam" id="PF26347"/>
    </source>
</evidence>
<comment type="caution">
    <text evidence="4">The sequence shown here is derived from an EMBL/GenBank/DDBJ whole genome shotgun (WGS) entry which is preliminary data.</text>
</comment>
<keyword evidence="2" id="KW-1133">Transmembrane helix</keyword>
<feature type="coiled-coil region" evidence="1">
    <location>
        <begin position="38"/>
        <end position="75"/>
    </location>
</feature>
<accession>A0ABS4ID63</accession>
<dbReference type="Pfam" id="PF26347">
    <property type="entry name" value="YtrI_sporulation"/>
    <property type="match status" value="1"/>
</dbReference>
<keyword evidence="2" id="KW-0472">Membrane</keyword>
<evidence type="ECO:0000313" key="4">
    <source>
        <dbReference type="EMBL" id="MBP1968884.1"/>
    </source>
</evidence>
<keyword evidence="5" id="KW-1185">Reference proteome</keyword>
<evidence type="ECO:0000256" key="2">
    <source>
        <dbReference type="SAM" id="Phobius"/>
    </source>
</evidence>
<reference evidence="4 5" key="1">
    <citation type="submission" date="2021-03" db="EMBL/GenBank/DDBJ databases">
        <title>Genomic Encyclopedia of Type Strains, Phase IV (KMG-IV): sequencing the most valuable type-strain genomes for metagenomic binning, comparative biology and taxonomic classification.</title>
        <authorList>
            <person name="Goeker M."/>
        </authorList>
    </citation>
    <scope>NUCLEOTIDE SEQUENCE [LARGE SCALE GENOMIC DNA]</scope>
    <source>
        <strain evidence="4 5">DSM 25609</strain>
    </source>
</reference>
<dbReference type="InterPro" id="IPR048198">
    <property type="entry name" value="YtrI"/>
</dbReference>
<dbReference type="EMBL" id="JAGGKX010000003">
    <property type="protein sequence ID" value="MBP1968884.1"/>
    <property type="molecule type" value="Genomic_DNA"/>
</dbReference>
<dbReference type="InterPro" id="IPR058620">
    <property type="entry name" value="YtrI_C"/>
</dbReference>
<evidence type="ECO:0000313" key="5">
    <source>
        <dbReference type="Proteomes" id="UP001519345"/>
    </source>
</evidence>
<feature type="domain" description="Sporulation membrane protein YtrI C-terminal" evidence="3">
    <location>
        <begin position="81"/>
        <end position="164"/>
    </location>
</feature>
<keyword evidence="2" id="KW-0812">Transmembrane</keyword>
<dbReference type="NCBIfam" id="NF041479">
    <property type="entry name" value="spor_membprot_YtrI"/>
    <property type="match status" value="1"/>
</dbReference>
<dbReference type="RefSeq" id="WP_209462100.1">
    <property type="nucleotide sequence ID" value="NZ_CP110224.1"/>
</dbReference>
<proteinExistence type="predicted"/>
<evidence type="ECO:0000256" key="1">
    <source>
        <dbReference type="SAM" id="Coils"/>
    </source>
</evidence>
<organism evidence="4 5">
    <name type="scientific">Virgibacillus natechei</name>
    <dbReference type="NCBI Taxonomy" id="1216297"/>
    <lineage>
        <taxon>Bacteria</taxon>
        <taxon>Bacillati</taxon>
        <taxon>Bacillota</taxon>
        <taxon>Bacilli</taxon>
        <taxon>Bacillales</taxon>
        <taxon>Bacillaceae</taxon>
        <taxon>Virgibacillus</taxon>
    </lineage>
</organism>
<keyword evidence="1" id="KW-0175">Coiled coil</keyword>
<feature type="transmembrane region" description="Helical" evidence="2">
    <location>
        <begin position="12"/>
        <end position="33"/>
    </location>
</feature>
<dbReference type="Proteomes" id="UP001519345">
    <property type="component" value="Unassembled WGS sequence"/>
</dbReference>
<gene>
    <name evidence="4" type="ORF">J2Z83_000978</name>
</gene>
<sequence>MHIPPYHKKVTWQRFFIGAVFGALISYGIYIYIYGSLYERVLEENFELQSELTDVKNQNEALLQDKEDLDEQSKEPQTVESIEVTITSEDALRLDRLIIHQLEDLIKEEINHLIGQEISTVVESNQLLLSTIENKGFTVDDVTYHFDVNLLVISNNVKLTVETKLTDE</sequence>
<name>A0ABS4ID63_9BACI</name>
<protein>
    <recommendedName>
        <fullName evidence="3">Sporulation membrane protein YtrI C-terminal domain-containing protein</fullName>
    </recommendedName>
</protein>